<accession>A0A927RHJ3</accession>
<dbReference type="EMBL" id="JADBEM010000001">
    <property type="protein sequence ID" value="MBE1603528.1"/>
    <property type="molecule type" value="Genomic_DNA"/>
</dbReference>
<keyword evidence="2" id="KW-0240">DNA-directed RNA polymerase</keyword>
<dbReference type="RefSeq" id="WP_202896053.1">
    <property type="nucleotide sequence ID" value="NZ_JADBEM010000001.1"/>
</dbReference>
<protein>
    <submittedName>
        <fullName evidence="2">DNA-directed RNA polymerase specialized sigma24 family protein</fullName>
    </submittedName>
</protein>
<feature type="compositionally biased region" description="Acidic residues" evidence="1">
    <location>
        <begin position="1"/>
        <end position="12"/>
    </location>
</feature>
<reference evidence="2" key="1">
    <citation type="submission" date="2020-10" db="EMBL/GenBank/DDBJ databases">
        <title>Sequencing the genomes of 1000 actinobacteria strains.</title>
        <authorList>
            <person name="Klenk H.-P."/>
        </authorList>
    </citation>
    <scope>NUCLEOTIDE SEQUENCE</scope>
    <source>
        <strain evidence="2">DSM 45354</strain>
    </source>
</reference>
<comment type="caution">
    <text evidence="2">The sequence shown here is derived from an EMBL/GenBank/DDBJ whole genome shotgun (WGS) entry which is preliminary data.</text>
</comment>
<evidence type="ECO:0000256" key="1">
    <source>
        <dbReference type="SAM" id="MobiDB-lite"/>
    </source>
</evidence>
<dbReference type="GO" id="GO:0000428">
    <property type="term" value="C:DNA-directed RNA polymerase complex"/>
    <property type="evidence" value="ECO:0007669"/>
    <property type="project" value="UniProtKB-KW"/>
</dbReference>
<keyword evidence="3" id="KW-1185">Reference proteome</keyword>
<evidence type="ECO:0000313" key="3">
    <source>
        <dbReference type="Proteomes" id="UP000638648"/>
    </source>
</evidence>
<dbReference type="Proteomes" id="UP000638648">
    <property type="component" value="Unassembled WGS sequence"/>
</dbReference>
<feature type="region of interest" description="Disordered" evidence="1">
    <location>
        <begin position="1"/>
        <end position="20"/>
    </location>
</feature>
<name>A0A927RHJ3_9ACTN</name>
<dbReference type="AlphaFoldDB" id="A0A927RHJ3"/>
<organism evidence="2 3">
    <name type="scientific">Actinopolymorpha pittospori</name>
    <dbReference type="NCBI Taxonomy" id="648752"/>
    <lineage>
        <taxon>Bacteria</taxon>
        <taxon>Bacillati</taxon>
        <taxon>Actinomycetota</taxon>
        <taxon>Actinomycetes</taxon>
        <taxon>Propionibacteriales</taxon>
        <taxon>Actinopolymorphaceae</taxon>
        <taxon>Actinopolymorpha</taxon>
    </lineage>
</organism>
<proteinExistence type="predicted"/>
<gene>
    <name evidence="2" type="ORF">HEB94_000376</name>
</gene>
<keyword evidence="2" id="KW-0804">Transcription</keyword>
<evidence type="ECO:0000313" key="2">
    <source>
        <dbReference type="EMBL" id="MBE1603528.1"/>
    </source>
</evidence>
<sequence>MFVDDAGELGEEFGDRLSSQQAETRRMHGIGEYSITDLTGLFSMSRPTVDRTLQRDSASAKTR</sequence>